<accession>A0A0D0AYS8</accession>
<feature type="transmembrane region" description="Helical" evidence="1">
    <location>
        <begin position="160"/>
        <end position="181"/>
    </location>
</feature>
<sequence length="293" mass="33002">MSTSVIAQVTFKYYQLTNFIFNWVLYGFLCSQSLEYFRAFPKDSTWNKILVAYLLLLTTVQSALNMHDTFITFGTHFGNVEELIDNNLAVFSSPILIVMASCPVQIFYARRMTLFSRSNYICMIAIIVTILALFSSAFSIVIGISLFQDQPAPKLLRWEQIWLGSSSACDTMMTLTMIVLLKKSSPNSKQTKQVVSKVVRLLIESGFVTAAFSIADMGVLRAFPAYPYHTPICGNLGNLHFLTLLVVLNNRSYLTKFTNSQESLSVVQSTLRFAHPDESTNIHTQSLKIYVSV</sequence>
<dbReference type="PANTHER" id="PTHR40465">
    <property type="entry name" value="CHROMOSOME 1, WHOLE GENOME SHOTGUN SEQUENCE"/>
    <property type="match status" value="1"/>
</dbReference>
<dbReference type="PANTHER" id="PTHR40465:SF1">
    <property type="entry name" value="DUF6534 DOMAIN-CONTAINING PROTEIN"/>
    <property type="match status" value="1"/>
</dbReference>
<dbReference type="AlphaFoldDB" id="A0A0D0AYS8"/>
<dbReference type="Pfam" id="PF20152">
    <property type="entry name" value="DUF6534"/>
    <property type="match status" value="1"/>
</dbReference>
<protein>
    <recommendedName>
        <fullName evidence="2">DUF6534 domain-containing protein</fullName>
    </recommendedName>
</protein>
<feature type="transmembrane region" description="Helical" evidence="1">
    <location>
        <begin position="20"/>
        <end position="37"/>
    </location>
</feature>
<feature type="transmembrane region" description="Helical" evidence="1">
    <location>
        <begin position="120"/>
        <end position="148"/>
    </location>
</feature>
<dbReference type="OrthoDB" id="2681808at2759"/>
<name>A0A0D0AYS8_9AGAR</name>
<evidence type="ECO:0000259" key="2">
    <source>
        <dbReference type="Pfam" id="PF20152"/>
    </source>
</evidence>
<feature type="domain" description="DUF6534" evidence="2">
    <location>
        <begin position="166"/>
        <end position="252"/>
    </location>
</feature>
<feature type="transmembrane region" description="Helical" evidence="1">
    <location>
        <begin position="201"/>
        <end position="220"/>
    </location>
</feature>
<keyword evidence="1" id="KW-1133">Transmembrane helix</keyword>
<dbReference type="Proteomes" id="UP000053593">
    <property type="component" value="Unassembled WGS sequence"/>
</dbReference>
<feature type="transmembrane region" description="Helical" evidence="1">
    <location>
        <begin position="87"/>
        <end position="108"/>
    </location>
</feature>
<organism evidence="3 4">
    <name type="scientific">Collybiopsis luxurians FD-317 M1</name>
    <dbReference type="NCBI Taxonomy" id="944289"/>
    <lineage>
        <taxon>Eukaryota</taxon>
        <taxon>Fungi</taxon>
        <taxon>Dikarya</taxon>
        <taxon>Basidiomycota</taxon>
        <taxon>Agaricomycotina</taxon>
        <taxon>Agaricomycetes</taxon>
        <taxon>Agaricomycetidae</taxon>
        <taxon>Agaricales</taxon>
        <taxon>Marasmiineae</taxon>
        <taxon>Omphalotaceae</taxon>
        <taxon>Collybiopsis</taxon>
        <taxon>Collybiopsis luxurians</taxon>
    </lineage>
</organism>
<evidence type="ECO:0000313" key="4">
    <source>
        <dbReference type="Proteomes" id="UP000053593"/>
    </source>
</evidence>
<gene>
    <name evidence="3" type="ORF">GYMLUDRAFT_76349</name>
</gene>
<keyword evidence="1" id="KW-0472">Membrane</keyword>
<evidence type="ECO:0000256" key="1">
    <source>
        <dbReference type="SAM" id="Phobius"/>
    </source>
</evidence>
<keyword evidence="1" id="KW-0812">Transmembrane</keyword>
<dbReference type="EMBL" id="KN834802">
    <property type="protein sequence ID" value="KIK55875.1"/>
    <property type="molecule type" value="Genomic_DNA"/>
</dbReference>
<feature type="transmembrane region" description="Helical" evidence="1">
    <location>
        <begin position="49"/>
        <end position="67"/>
    </location>
</feature>
<proteinExistence type="predicted"/>
<keyword evidence="4" id="KW-1185">Reference proteome</keyword>
<feature type="transmembrane region" description="Helical" evidence="1">
    <location>
        <begin position="226"/>
        <end position="248"/>
    </location>
</feature>
<evidence type="ECO:0000313" key="3">
    <source>
        <dbReference type="EMBL" id="KIK55875.1"/>
    </source>
</evidence>
<dbReference type="HOGENOM" id="CLU_046025_2_1_1"/>
<dbReference type="InterPro" id="IPR045339">
    <property type="entry name" value="DUF6534"/>
</dbReference>
<reference evidence="3 4" key="1">
    <citation type="submission" date="2014-04" db="EMBL/GenBank/DDBJ databases">
        <title>Evolutionary Origins and Diversification of the Mycorrhizal Mutualists.</title>
        <authorList>
            <consortium name="DOE Joint Genome Institute"/>
            <consortium name="Mycorrhizal Genomics Consortium"/>
            <person name="Kohler A."/>
            <person name="Kuo A."/>
            <person name="Nagy L.G."/>
            <person name="Floudas D."/>
            <person name="Copeland A."/>
            <person name="Barry K.W."/>
            <person name="Cichocki N."/>
            <person name="Veneault-Fourrey C."/>
            <person name="LaButti K."/>
            <person name="Lindquist E.A."/>
            <person name="Lipzen A."/>
            <person name="Lundell T."/>
            <person name="Morin E."/>
            <person name="Murat C."/>
            <person name="Riley R."/>
            <person name="Ohm R."/>
            <person name="Sun H."/>
            <person name="Tunlid A."/>
            <person name="Henrissat B."/>
            <person name="Grigoriev I.V."/>
            <person name="Hibbett D.S."/>
            <person name="Martin F."/>
        </authorList>
    </citation>
    <scope>NUCLEOTIDE SEQUENCE [LARGE SCALE GENOMIC DNA]</scope>
    <source>
        <strain evidence="3 4">FD-317 M1</strain>
    </source>
</reference>